<gene>
    <name evidence="3" type="ordered locus">KLTH0C08778g</name>
</gene>
<dbReference type="FunCoup" id="C5DEF6">
    <property type="interactions" value="111"/>
</dbReference>
<dbReference type="HOGENOM" id="CLU_025224_2_0_1"/>
<feature type="transmembrane region" description="Helical" evidence="1">
    <location>
        <begin position="354"/>
        <end position="371"/>
    </location>
</feature>
<keyword evidence="1" id="KW-1133">Transmembrane helix</keyword>
<proteinExistence type="predicted"/>
<dbReference type="STRING" id="559295.C5DEF6"/>
<dbReference type="GO" id="GO:0004439">
    <property type="term" value="F:phosphatidylinositol-4,5-bisphosphate 5-phosphatase activity"/>
    <property type="evidence" value="ECO:0007669"/>
    <property type="project" value="TreeGrafter"/>
</dbReference>
<organism evidence="3 4">
    <name type="scientific">Lachancea thermotolerans (strain ATCC 56472 / CBS 6340 / NRRL Y-8284)</name>
    <name type="common">Yeast</name>
    <name type="synonym">Kluyveromyces thermotolerans</name>
    <dbReference type="NCBI Taxonomy" id="559295"/>
    <lineage>
        <taxon>Eukaryota</taxon>
        <taxon>Fungi</taxon>
        <taxon>Dikarya</taxon>
        <taxon>Ascomycota</taxon>
        <taxon>Saccharomycotina</taxon>
        <taxon>Saccharomycetes</taxon>
        <taxon>Saccharomycetales</taxon>
        <taxon>Saccharomycetaceae</taxon>
        <taxon>Lachancea</taxon>
    </lineage>
</organism>
<protein>
    <submittedName>
        <fullName evidence="3">KLTH0C08778p</fullName>
    </submittedName>
</protein>
<dbReference type="InParanoid" id="C5DEF6"/>
<dbReference type="eggNOG" id="KOG0565">
    <property type="taxonomic scope" value="Eukaryota"/>
</dbReference>
<dbReference type="Proteomes" id="UP000002036">
    <property type="component" value="Chromosome C"/>
</dbReference>
<dbReference type="SUPFAM" id="SSF56219">
    <property type="entry name" value="DNase I-like"/>
    <property type="match status" value="1"/>
</dbReference>
<reference evidence="3 4" key="1">
    <citation type="journal article" date="2009" name="Genome Res.">
        <title>Comparative genomics of protoploid Saccharomycetaceae.</title>
        <authorList>
            <consortium name="The Genolevures Consortium"/>
            <person name="Souciet J.-L."/>
            <person name="Dujon B."/>
            <person name="Gaillardin C."/>
            <person name="Johnston M."/>
            <person name="Baret P.V."/>
            <person name="Cliften P."/>
            <person name="Sherman D.J."/>
            <person name="Weissenbach J."/>
            <person name="Westhof E."/>
            <person name="Wincker P."/>
            <person name="Jubin C."/>
            <person name="Poulain J."/>
            <person name="Barbe V."/>
            <person name="Segurens B."/>
            <person name="Artiguenave F."/>
            <person name="Anthouard V."/>
            <person name="Vacherie B."/>
            <person name="Val M.-E."/>
            <person name="Fulton R.S."/>
            <person name="Minx P."/>
            <person name="Wilson R."/>
            <person name="Durrens P."/>
            <person name="Jean G."/>
            <person name="Marck C."/>
            <person name="Martin T."/>
            <person name="Nikolski M."/>
            <person name="Rolland T."/>
            <person name="Seret M.-L."/>
            <person name="Casaregola S."/>
            <person name="Despons L."/>
            <person name="Fairhead C."/>
            <person name="Fischer G."/>
            <person name="Lafontaine I."/>
            <person name="Leh V."/>
            <person name="Lemaire M."/>
            <person name="de Montigny J."/>
            <person name="Neuveglise C."/>
            <person name="Thierry A."/>
            <person name="Blanc-Lenfle I."/>
            <person name="Bleykasten C."/>
            <person name="Diffels J."/>
            <person name="Fritsch E."/>
            <person name="Frangeul L."/>
            <person name="Goeffon A."/>
            <person name="Jauniaux N."/>
            <person name="Kachouri-Lafond R."/>
            <person name="Payen C."/>
            <person name="Potier S."/>
            <person name="Pribylova L."/>
            <person name="Ozanne C."/>
            <person name="Richard G.-F."/>
            <person name="Sacerdot C."/>
            <person name="Straub M.-L."/>
            <person name="Talla E."/>
        </authorList>
    </citation>
    <scope>NUCLEOTIDE SEQUENCE [LARGE SCALE GENOMIC DNA]</scope>
    <source>
        <strain evidence="4">ATCC 56472 / CBS 6340 / NRRL Y-8284</strain>
    </source>
</reference>
<evidence type="ECO:0000313" key="3">
    <source>
        <dbReference type="EMBL" id="CAR22167.1"/>
    </source>
</evidence>
<dbReference type="AlphaFoldDB" id="C5DEF6"/>
<dbReference type="OMA" id="ITIWARC"/>
<dbReference type="Pfam" id="PF22669">
    <property type="entry name" value="Exo_endo_phos2"/>
    <property type="match status" value="1"/>
</dbReference>
<feature type="domain" description="Inositol polyphosphate-related phosphatase" evidence="2">
    <location>
        <begin position="3"/>
        <end position="315"/>
    </location>
</feature>
<dbReference type="Gene3D" id="3.60.10.10">
    <property type="entry name" value="Endonuclease/exonuclease/phosphatase"/>
    <property type="match status" value="1"/>
</dbReference>
<dbReference type="GeneID" id="8291479"/>
<dbReference type="InterPro" id="IPR000300">
    <property type="entry name" value="IPPc"/>
</dbReference>
<name>C5DEF6_LACTC</name>
<dbReference type="KEGG" id="lth:KLTH0C08778g"/>
<sequence>METKYKLFVSTFNCGKCLHFEQTSEIDSILSHIIPKDHVHDIYALGFQELVPLWQGSFPDEVHAQLQSLSSRVLNLINSLNPRRSFRLVGLNSVGAIGLLLFADTTYEVTSILKASARCGALCSSLKGATAIKFNLSRPSSSATDSFIFIAAHFAANEGELQRQRREGDYNNIVGTLQQELGCFEGNHVLFCGDFNFRSRKWASTPADFNNLELLQAAVGVHDELSLSRKAERVFQNFEEAPITFAPTYKFKLSVPDPEYNLRRIPSWCDRILFQNYGSPVKILSYAACKREAVLQFTDHLPVVLQLEVPHLSPRSPTRSKALSSQSRSYKLMGDVADFLIGYGGWAYVFHGHWLLAVSLVLGLLVMFHLFT</sequence>
<keyword evidence="1" id="KW-0472">Membrane</keyword>
<evidence type="ECO:0000259" key="2">
    <source>
        <dbReference type="SMART" id="SM00128"/>
    </source>
</evidence>
<keyword evidence="4" id="KW-1185">Reference proteome</keyword>
<dbReference type="InterPro" id="IPR046985">
    <property type="entry name" value="IP5"/>
</dbReference>
<dbReference type="EMBL" id="CU928167">
    <property type="protein sequence ID" value="CAR22167.1"/>
    <property type="molecule type" value="Genomic_DNA"/>
</dbReference>
<dbReference type="PANTHER" id="PTHR11200:SF275">
    <property type="entry name" value="LD06095P"/>
    <property type="match status" value="1"/>
</dbReference>
<dbReference type="InterPro" id="IPR036691">
    <property type="entry name" value="Endo/exonu/phosph_ase_sf"/>
</dbReference>
<evidence type="ECO:0000313" key="4">
    <source>
        <dbReference type="Proteomes" id="UP000002036"/>
    </source>
</evidence>
<accession>C5DEF6</accession>
<dbReference type="SMART" id="SM00128">
    <property type="entry name" value="IPPc"/>
    <property type="match status" value="1"/>
</dbReference>
<evidence type="ECO:0000256" key="1">
    <source>
        <dbReference type="SAM" id="Phobius"/>
    </source>
</evidence>
<dbReference type="PANTHER" id="PTHR11200">
    <property type="entry name" value="INOSITOL 5-PHOSPHATASE"/>
    <property type="match status" value="1"/>
</dbReference>
<keyword evidence="1" id="KW-0812">Transmembrane</keyword>
<dbReference type="RefSeq" id="XP_002552605.1">
    <property type="nucleotide sequence ID" value="XM_002552559.1"/>
</dbReference>
<dbReference type="GO" id="GO:0046856">
    <property type="term" value="P:phosphatidylinositol dephosphorylation"/>
    <property type="evidence" value="ECO:0007669"/>
    <property type="project" value="InterPro"/>
</dbReference>
<dbReference type="OrthoDB" id="62798at2759"/>